<dbReference type="RefSeq" id="WP_220299827.1">
    <property type="nucleotide sequence ID" value="NZ_JAEUAW010000003.1"/>
</dbReference>
<keyword evidence="3" id="KW-1185">Reference proteome</keyword>
<evidence type="ECO:0000313" key="2">
    <source>
        <dbReference type="EMBL" id="MBW9093105.1"/>
    </source>
</evidence>
<dbReference type="EMBL" id="JAEUAW010000003">
    <property type="protein sequence ID" value="MBW9093105.1"/>
    <property type="molecule type" value="Genomic_DNA"/>
</dbReference>
<evidence type="ECO:0000259" key="1">
    <source>
        <dbReference type="Pfam" id="PF01833"/>
    </source>
</evidence>
<evidence type="ECO:0000313" key="3">
    <source>
        <dbReference type="Proteomes" id="UP001196843"/>
    </source>
</evidence>
<proteinExistence type="predicted"/>
<sequence length="250" mass="26161">MNRVPLPADITLGKSYEYGLDVNLGSFAVPQWQSCRRISGWAPTFPKVTNDVQSYDDQGAPNEDVTGRGFAGAFTIQANRSLTSGLYLPEIEALLNASRAKAEAAVLDVRFYHKPAIGTPHPTDAGRALVTVEITRQNTGNAENEVFAVTLTGKGEYTPIANPWTGWGSTAPTIIGITPADAGSGDLVTITGSGFLTATAVTFDTLPAEFVPANDGSIIAQLPTDTAGTVPVVITNPAGSSVAFSYERGA</sequence>
<protein>
    <submittedName>
        <fullName evidence="2">IPT/TIG domain-containing protein</fullName>
    </submittedName>
</protein>
<name>A0ABS7HKY6_9MICO</name>
<dbReference type="NCBIfam" id="NF047353">
    <property type="entry name" value="tube_lmo2291"/>
    <property type="match status" value="1"/>
</dbReference>
<dbReference type="InterPro" id="IPR013783">
    <property type="entry name" value="Ig-like_fold"/>
</dbReference>
<dbReference type="SUPFAM" id="SSF81296">
    <property type="entry name" value="E set domains"/>
    <property type="match status" value="1"/>
</dbReference>
<feature type="domain" description="IPT/TIG" evidence="1">
    <location>
        <begin position="172"/>
        <end position="242"/>
    </location>
</feature>
<dbReference type="InterPro" id="IPR002909">
    <property type="entry name" value="IPT_dom"/>
</dbReference>
<dbReference type="Pfam" id="PF01833">
    <property type="entry name" value="TIG"/>
    <property type="match status" value="1"/>
</dbReference>
<gene>
    <name evidence="2" type="ORF">JNB62_05370</name>
</gene>
<dbReference type="Gene3D" id="2.60.40.10">
    <property type="entry name" value="Immunoglobulins"/>
    <property type="match status" value="1"/>
</dbReference>
<reference evidence="2 3" key="1">
    <citation type="journal article" date="2021" name="MBio">
        <title>Poor Competitiveness of Bradyrhizobium in Pigeon Pea Root Colonization in Indian Soils.</title>
        <authorList>
            <person name="Chalasani D."/>
            <person name="Basu A."/>
            <person name="Pullabhotla S.V.S.R.N."/>
            <person name="Jorrin B."/>
            <person name="Neal A.L."/>
            <person name="Poole P.S."/>
            <person name="Podile A.R."/>
            <person name="Tkacz A."/>
        </authorList>
    </citation>
    <scope>NUCLEOTIDE SEQUENCE [LARGE SCALE GENOMIC DNA]</scope>
    <source>
        <strain evidence="2 3">HU14</strain>
    </source>
</reference>
<dbReference type="InterPro" id="IPR014756">
    <property type="entry name" value="Ig_E-set"/>
</dbReference>
<accession>A0ABS7HKY6</accession>
<organism evidence="2 3">
    <name type="scientific">Microbacterium jejuense</name>
    <dbReference type="NCBI Taxonomy" id="1263637"/>
    <lineage>
        <taxon>Bacteria</taxon>
        <taxon>Bacillati</taxon>
        <taxon>Actinomycetota</taxon>
        <taxon>Actinomycetes</taxon>
        <taxon>Micrococcales</taxon>
        <taxon>Microbacteriaceae</taxon>
        <taxon>Microbacterium</taxon>
    </lineage>
</organism>
<comment type="caution">
    <text evidence="2">The sequence shown here is derived from an EMBL/GenBank/DDBJ whole genome shotgun (WGS) entry which is preliminary data.</text>
</comment>
<dbReference type="Proteomes" id="UP001196843">
    <property type="component" value="Unassembled WGS sequence"/>
</dbReference>